<name>A0A7S0X7H8_9CHLO</name>
<reference evidence="1" key="1">
    <citation type="submission" date="2021-01" db="EMBL/GenBank/DDBJ databases">
        <authorList>
            <person name="Corre E."/>
            <person name="Pelletier E."/>
            <person name="Niang G."/>
            <person name="Scheremetjew M."/>
            <person name="Finn R."/>
            <person name="Kale V."/>
            <person name="Holt S."/>
            <person name="Cochrane G."/>
            <person name="Meng A."/>
            <person name="Brown T."/>
            <person name="Cohen L."/>
        </authorList>
    </citation>
    <scope>NUCLEOTIDE SEQUENCE</scope>
    <source>
        <strain evidence="1">SL-175</strain>
    </source>
</reference>
<gene>
    <name evidence="1" type="ORF">MANT1106_LOCUS8826</name>
</gene>
<dbReference type="PANTHER" id="PTHR34935:SF3">
    <property type="entry name" value="PROTEIN TIC110, CHLOROPLASTIC"/>
    <property type="match status" value="1"/>
</dbReference>
<sequence length="298" mass="32484">MYQDYLMFCIQGDTITGPMGIEMEAERDQTEFVRLTQLGDILGLTPMEVGMVHKGLADKAYRAQAEQILGDGRGLTKERAEKLREVQASLSLPEADAQRIIKGITSQKTAKDMQAQVAMGTLTIADVRRMKEEGVEIEIVLSPDKRMALFRKNAESRLTDGSGSSDLSALSETLVSDLGLDPVKAKSELLKIANDKKRSTMVMAVSELRQKQVSAIVRSCKNLVACHGVAPESKLAWGVQEELGDIYSVFAMEGATDEEKAKLQEALGLDDATTAGLREIVGAGKFQLKQDVADEAIF</sequence>
<organism evidence="1">
    <name type="scientific">Mantoniella antarctica</name>
    <dbReference type="NCBI Taxonomy" id="81844"/>
    <lineage>
        <taxon>Eukaryota</taxon>
        <taxon>Viridiplantae</taxon>
        <taxon>Chlorophyta</taxon>
        <taxon>Mamiellophyceae</taxon>
        <taxon>Mamiellales</taxon>
        <taxon>Mamiellaceae</taxon>
        <taxon>Mantoniella</taxon>
    </lineage>
</organism>
<accession>A0A7S0X7H8</accession>
<dbReference type="GO" id="GO:0045037">
    <property type="term" value="P:protein import into chloroplast stroma"/>
    <property type="evidence" value="ECO:0007669"/>
    <property type="project" value="TreeGrafter"/>
</dbReference>
<dbReference type="GO" id="GO:0061927">
    <property type="term" value="C:TOC-TIC supercomplex I"/>
    <property type="evidence" value="ECO:0007669"/>
    <property type="project" value="TreeGrafter"/>
</dbReference>
<protein>
    <submittedName>
        <fullName evidence="1">Uncharacterized protein</fullName>
    </submittedName>
</protein>
<dbReference type="AlphaFoldDB" id="A0A7S0X7H8"/>
<evidence type="ECO:0000313" key="1">
    <source>
        <dbReference type="EMBL" id="CAD8706143.1"/>
    </source>
</evidence>
<dbReference type="InterPro" id="IPR031610">
    <property type="entry name" value="TIC110"/>
</dbReference>
<dbReference type="EMBL" id="HBFC01015052">
    <property type="protein sequence ID" value="CAD8706143.1"/>
    <property type="molecule type" value="Transcribed_RNA"/>
</dbReference>
<proteinExistence type="predicted"/>
<dbReference type="PANTHER" id="PTHR34935">
    <property type="entry name" value="PROTEIN TIC110, CHLOROPLASTIC"/>
    <property type="match status" value="1"/>
</dbReference>